<name>A0ABZ0QQT2_9FIRM</name>
<keyword evidence="2" id="KW-0812">Transmembrane</keyword>
<dbReference type="EMBL" id="CP132508">
    <property type="protein sequence ID" value="WPD18740.1"/>
    <property type="molecule type" value="Genomic_DNA"/>
</dbReference>
<accession>A0ABZ0QQT2</accession>
<feature type="transmembrane region" description="Helical" evidence="2">
    <location>
        <begin position="99"/>
        <end position="119"/>
    </location>
</feature>
<keyword evidence="2" id="KW-0472">Membrane</keyword>
<evidence type="ECO:0008006" key="5">
    <source>
        <dbReference type="Google" id="ProtNLM"/>
    </source>
</evidence>
<keyword evidence="2" id="KW-1133">Transmembrane helix</keyword>
<sequence length="293" mass="29271">MAGAVGMAEGSRTDATGGSTAFRQAGWLLLVGGVLAAASTALHPVTLNPRDPAAVLDAVRANSTRWIAVHVTLGVGVAAWSLGWFAVYQGLRDAGRARWSGAGAMLAVAALAVWIPLLALEAAGLPLIARATPPGHSPLGWNAAWPATLAGGYVATGLYWLAGIAAAWDLAAPPAGTPGGVATSPAAAPAGSSRPEADGPAGARPLPPAAAGGNGRREPRRQGAGGPTVPLGISLAALLPGLPGMAIAWFIPAVAVPVLLATLLPGALWALLLAWRMVTRRSEPPGAVRGHPR</sequence>
<feature type="transmembrane region" description="Helical" evidence="2">
    <location>
        <begin position="229"/>
        <end position="251"/>
    </location>
</feature>
<keyword evidence="4" id="KW-1185">Reference proteome</keyword>
<feature type="transmembrane region" description="Helical" evidence="2">
    <location>
        <begin position="66"/>
        <end position="87"/>
    </location>
</feature>
<evidence type="ECO:0000313" key="4">
    <source>
        <dbReference type="Proteomes" id="UP001304683"/>
    </source>
</evidence>
<gene>
    <name evidence="3" type="ORF">Q5761_10295</name>
</gene>
<feature type="region of interest" description="Disordered" evidence="1">
    <location>
        <begin position="179"/>
        <end position="227"/>
    </location>
</feature>
<reference evidence="3 4" key="1">
    <citation type="submission" date="2023-08" db="EMBL/GenBank/DDBJ databases">
        <title>Genome sequence of Thermaerobacter compostii strain Ins1, a spore-forming filamentous bacterium isolated from a deep geothermal reservoir.</title>
        <authorList>
            <person name="Bregnard D."/>
            <person name="Gonzalez D."/>
            <person name="Junier P."/>
        </authorList>
    </citation>
    <scope>NUCLEOTIDE SEQUENCE [LARGE SCALE GENOMIC DNA]</scope>
    <source>
        <strain evidence="3 4">Ins1</strain>
    </source>
</reference>
<evidence type="ECO:0000313" key="3">
    <source>
        <dbReference type="EMBL" id="WPD18740.1"/>
    </source>
</evidence>
<evidence type="ECO:0000256" key="1">
    <source>
        <dbReference type="SAM" id="MobiDB-lite"/>
    </source>
</evidence>
<feature type="transmembrane region" description="Helical" evidence="2">
    <location>
        <begin position="257"/>
        <end position="275"/>
    </location>
</feature>
<dbReference type="Proteomes" id="UP001304683">
    <property type="component" value="Chromosome"/>
</dbReference>
<feature type="transmembrane region" description="Helical" evidence="2">
    <location>
        <begin position="27"/>
        <end position="46"/>
    </location>
</feature>
<dbReference type="RefSeq" id="WP_318750539.1">
    <property type="nucleotide sequence ID" value="NZ_CP132508.1"/>
</dbReference>
<feature type="transmembrane region" description="Helical" evidence="2">
    <location>
        <begin position="139"/>
        <end position="161"/>
    </location>
</feature>
<proteinExistence type="predicted"/>
<organism evidence="3 4">
    <name type="scientific">Thermaerobacter composti</name>
    <dbReference type="NCBI Taxonomy" id="554949"/>
    <lineage>
        <taxon>Bacteria</taxon>
        <taxon>Bacillati</taxon>
        <taxon>Bacillota</taxon>
        <taxon>Clostridia</taxon>
        <taxon>Eubacteriales</taxon>
        <taxon>Clostridiales Family XVII. Incertae Sedis</taxon>
        <taxon>Thermaerobacter</taxon>
    </lineage>
</organism>
<evidence type="ECO:0000256" key="2">
    <source>
        <dbReference type="SAM" id="Phobius"/>
    </source>
</evidence>
<feature type="compositionally biased region" description="Low complexity" evidence="1">
    <location>
        <begin position="179"/>
        <end position="204"/>
    </location>
</feature>
<protein>
    <recommendedName>
        <fullName evidence="5">DUF4386 family protein</fullName>
    </recommendedName>
</protein>